<dbReference type="EMBL" id="NCSJ02000028">
    <property type="protein sequence ID" value="RFU33876.1"/>
    <property type="molecule type" value="Genomic_DNA"/>
</dbReference>
<dbReference type="PANTHER" id="PTHR12918:SF1">
    <property type="entry name" value="CYSTEINE DIOXYGENASE TYPE 1"/>
    <property type="match status" value="1"/>
</dbReference>
<dbReference type="OrthoDB" id="543511at2759"/>
<feature type="binding site" evidence="7">
    <location>
        <position position="104"/>
    </location>
    <ligand>
        <name>Fe cation</name>
        <dbReference type="ChEBI" id="CHEBI:24875"/>
        <note>catalytic</note>
    </ligand>
</feature>
<dbReference type="CDD" id="cd10548">
    <property type="entry name" value="cupin_CDO"/>
    <property type="match status" value="1"/>
</dbReference>
<dbReference type="InterPro" id="IPR011051">
    <property type="entry name" value="RmlC_Cupin_sf"/>
</dbReference>
<feature type="non-terminal residue" evidence="9">
    <location>
        <position position="1"/>
    </location>
</feature>
<feature type="binding site" evidence="7">
    <location>
        <position position="106"/>
    </location>
    <ligand>
        <name>Fe cation</name>
        <dbReference type="ChEBI" id="CHEBI:24875"/>
        <note>catalytic</note>
    </ligand>
</feature>
<dbReference type="EC" id="1.13.11.20" evidence="2"/>
<evidence type="ECO:0000256" key="5">
    <source>
        <dbReference type="ARBA" id="ARBA00023002"/>
    </source>
</evidence>
<dbReference type="STRING" id="5539.A0A3E2HKE9"/>
<evidence type="ECO:0000256" key="4">
    <source>
        <dbReference type="ARBA" id="ARBA00022964"/>
    </source>
</evidence>
<feature type="region of interest" description="Disordered" evidence="8">
    <location>
        <begin position="345"/>
        <end position="391"/>
    </location>
</feature>
<dbReference type="Pfam" id="PF05995">
    <property type="entry name" value="CDO_I"/>
    <property type="match status" value="1"/>
</dbReference>
<dbReference type="InterPro" id="IPR010300">
    <property type="entry name" value="CDO_1"/>
</dbReference>
<keyword evidence="5" id="KW-0560">Oxidoreductase</keyword>
<protein>
    <recommendedName>
        <fullName evidence="2">cysteine dioxygenase</fullName>
        <ecNumber evidence="2">1.13.11.20</ecNumber>
    </recommendedName>
</protein>
<feature type="compositionally biased region" description="Basic and acidic residues" evidence="8">
    <location>
        <begin position="266"/>
        <end position="276"/>
    </location>
</feature>
<dbReference type="InterPro" id="IPR014710">
    <property type="entry name" value="RmlC-like_jellyroll"/>
</dbReference>
<dbReference type="SUPFAM" id="SSF51182">
    <property type="entry name" value="RmlC-like cupins"/>
    <property type="match status" value="1"/>
</dbReference>
<evidence type="ECO:0000256" key="8">
    <source>
        <dbReference type="SAM" id="MobiDB-lite"/>
    </source>
</evidence>
<gene>
    <name evidence="9" type="ORF">B7463_g2432</name>
</gene>
<dbReference type="GO" id="GO:0017172">
    <property type="term" value="F:cysteine dioxygenase activity"/>
    <property type="evidence" value="ECO:0007669"/>
    <property type="project" value="UniProtKB-EC"/>
</dbReference>
<evidence type="ECO:0000256" key="2">
    <source>
        <dbReference type="ARBA" id="ARBA00013133"/>
    </source>
</evidence>
<comment type="similarity">
    <text evidence="1">Belongs to the cysteine dioxygenase family.</text>
</comment>
<evidence type="ECO:0000256" key="1">
    <source>
        <dbReference type="ARBA" id="ARBA00006622"/>
    </source>
</evidence>
<evidence type="ECO:0000256" key="6">
    <source>
        <dbReference type="ARBA" id="ARBA00023004"/>
    </source>
</evidence>
<feature type="compositionally biased region" description="Gly residues" evidence="8">
    <location>
        <begin position="357"/>
        <end position="369"/>
    </location>
</feature>
<keyword evidence="4" id="KW-0223">Dioxygenase</keyword>
<feature type="region of interest" description="Disordered" evidence="8">
    <location>
        <begin position="238"/>
        <end position="276"/>
    </location>
</feature>
<feature type="compositionally biased region" description="Polar residues" evidence="8">
    <location>
        <begin position="216"/>
        <end position="226"/>
    </location>
</feature>
<feature type="non-terminal residue" evidence="9">
    <location>
        <position position="391"/>
    </location>
</feature>
<evidence type="ECO:0000256" key="7">
    <source>
        <dbReference type="PIRSR" id="PIRSR610300-51"/>
    </source>
</evidence>
<accession>A0A3E2HKE9</accession>
<feature type="binding site" evidence="7">
    <location>
        <position position="157"/>
    </location>
    <ligand>
        <name>Fe cation</name>
        <dbReference type="ChEBI" id="CHEBI:24875"/>
        <note>catalytic</note>
    </ligand>
</feature>
<feature type="compositionally biased region" description="Low complexity" evidence="8">
    <location>
        <begin position="250"/>
        <end position="263"/>
    </location>
</feature>
<dbReference type="GO" id="GO:0019448">
    <property type="term" value="P:L-cysteine catabolic process"/>
    <property type="evidence" value="ECO:0007669"/>
    <property type="project" value="TreeGrafter"/>
</dbReference>
<dbReference type="PANTHER" id="PTHR12918">
    <property type="entry name" value="CYSTEINE DIOXYGENASE"/>
    <property type="match status" value="1"/>
</dbReference>
<sequence length="391" mass="42673">MAPSVLQGALDVGSGGTDLKNAFEKLVSDFSSILGPSSGLDSNDVDVQKLHSLMEHYISNKNDWSKYMFTDFSRGYTRNLVDEGNGKSNLLLLVWTPGKGSPIHDHADAHCLMRILQGTLRETRYEFPIETAPMIIKKETTYHEGQATYMADELGLHKITNPDPQVVAVSLHQPKTRSINRFTSQESSSKPSQHINMNLKPAASDGSSTSTNSSDQTVPTGSSMLNGQTIPAVAKALPPIIPPLPNHGGASSSSSSSSSSSASKGKQPEIAKLMSHEDKERMTFCRRFDEAQPCGKTLSVNDPEFKRLMREFRRKKQNGDEGPPEVVHGHNKKGFEFQFWKKQQMNRKGKGVEMSGGNDGGSDEGNGKTGEGKSTGINTGTLFKSWGWKKA</sequence>
<feature type="region of interest" description="Disordered" evidence="8">
    <location>
        <begin position="173"/>
        <end position="226"/>
    </location>
</feature>
<reference evidence="9 10" key="1">
    <citation type="submission" date="2018-05" db="EMBL/GenBank/DDBJ databases">
        <title>Draft genome sequence of Scytalidium lignicola DSM 105466, a ubiquitous saprotrophic fungus.</title>
        <authorList>
            <person name="Buettner E."/>
            <person name="Gebauer A.M."/>
            <person name="Hofrichter M."/>
            <person name="Liers C."/>
            <person name="Kellner H."/>
        </authorList>
    </citation>
    <scope>NUCLEOTIDE SEQUENCE [LARGE SCALE GENOMIC DNA]</scope>
    <source>
        <strain evidence="9 10">DSM 105466</strain>
    </source>
</reference>
<dbReference type="AlphaFoldDB" id="A0A3E2HKE9"/>
<evidence type="ECO:0000256" key="3">
    <source>
        <dbReference type="ARBA" id="ARBA00022723"/>
    </source>
</evidence>
<proteinExistence type="inferred from homology"/>
<evidence type="ECO:0000313" key="9">
    <source>
        <dbReference type="EMBL" id="RFU33876.1"/>
    </source>
</evidence>
<organism evidence="9 10">
    <name type="scientific">Scytalidium lignicola</name>
    <name type="common">Hyphomycete</name>
    <dbReference type="NCBI Taxonomy" id="5539"/>
    <lineage>
        <taxon>Eukaryota</taxon>
        <taxon>Fungi</taxon>
        <taxon>Dikarya</taxon>
        <taxon>Ascomycota</taxon>
        <taxon>Pezizomycotina</taxon>
        <taxon>Leotiomycetes</taxon>
        <taxon>Leotiomycetes incertae sedis</taxon>
        <taxon>Scytalidium</taxon>
    </lineage>
</organism>
<name>A0A3E2HKE9_SCYLI</name>
<dbReference type="Gene3D" id="2.60.120.10">
    <property type="entry name" value="Jelly Rolls"/>
    <property type="match status" value="1"/>
</dbReference>
<keyword evidence="6 7" id="KW-0408">Iron</keyword>
<dbReference type="GO" id="GO:0008198">
    <property type="term" value="F:ferrous iron binding"/>
    <property type="evidence" value="ECO:0007669"/>
    <property type="project" value="TreeGrafter"/>
</dbReference>
<evidence type="ECO:0000313" key="10">
    <source>
        <dbReference type="Proteomes" id="UP000258309"/>
    </source>
</evidence>
<comment type="caution">
    <text evidence="9">The sequence shown here is derived from an EMBL/GenBank/DDBJ whole genome shotgun (WGS) entry which is preliminary data.</text>
</comment>
<feature type="compositionally biased region" description="Polar residues" evidence="8">
    <location>
        <begin position="176"/>
        <end position="196"/>
    </location>
</feature>
<dbReference type="Proteomes" id="UP000258309">
    <property type="component" value="Unassembled WGS sequence"/>
</dbReference>
<keyword evidence="3 7" id="KW-0479">Metal-binding</keyword>
<keyword evidence="10" id="KW-1185">Reference proteome</keyword>
<feature type="compositionally biased region" description="Low complexity" evidence="8">
    <location>
        <begin position="204"/>
        <end position="215"/>
    </location>
</feature>